<dbReference type="InterPro" id="IPR036217">
    <property type="entry name" value="MethylDNA_cys_MeTrfase_DNAb"/>
</dbReference>
<dbReference type="EC" id="2.1.1.63" evidence="3"/>
<name>A0A255XUQ8_9PROT</name>
<evidence type="ECO:0000256" key="2">
    <source>
        <dbReference type="ARBA" id="ARBA00008711"/>
    </source>
</evidence>
<accession>A0A255XUQ8</accession>
<keyword evidence="4" id="KW-0489">Methyltransferase</keyword>
<evidence type="ECO:0000256" key="5">
    <source>
        <dbReference type="ARBA" id="ARBA00022679"/>
    </source>
</evidence>
<comment type="catalytic activity">
    <reaction evidence="1">
        <text>a 4-O-methyl-thymidine in DNA + L-cysteinyl-[protein] = a thymidine in DNA + S-methyl-L-cysteinyl-[protein]</text>
        <dbReference type="Rhea" id="RHEA:53428"/>
        <dbReference type="Rhea" id="RHEA-COMP:10131"/>
        <dbReference type="Rhea" id="RHEA-COMP:10132"/>
        <dbReference type="Rhea" id="RHEA-COMP:13555"/>
        <dbReference type="Rhea" id="RHEA-COMP:13556"/>
        <dbReference type="ChEBI" id="CHEBI:29950"/>
        <dbReference type="ChEBI" id="CHEBI:82612"/>
        <dbReference type="ChEBI" id="CHEBI:137386"/>
        <dbReference type="ChEBI" id="CHEBI:137387"/>
        <dbReference type="EC" id="2.1.1.63"/>
    </reaction>
</comment>
<evidence type="ECO:0000256" key="6">
    <source>
        <dbReference type="ARBA" id="ARBA00022763"/>
    </source>
</evidence>
<dbReference type="Gene3D" id="1.10.10.10">
    <property type="entry name" value="Winged helix-like DNA-binding domain superfamily/Winged helix DNA-binding domain"/>
    <property type="match status" value="1"/>
</dbReference>
<dbReference type="Pfam" id="PF01035">
    <property type="entry name" value="DNA_binding_1"/>
    <property type="match status" value="1"/>
</dbReference>
<dbReference type="GO" id="GO:0032259">
    <property type="term" value="P:methylation"/>
    <property type="evidence" value="ECO:0007669"/>
    <property type="project" value="UniProtKB-KW"/>
</dbReference>
<evidence type="ECO:0000256" key="8">
    <source>
        <dbReference type="ARBA" id="ARBA00049348"/>
    </source>
</evidence>
<dbReference type="Gene3D" id="3.30.160.70">
    <property type="entry name" value="Methylated DNA-protein cysteine methyltransferase domain"/>
    <property type="match status" value="1"/>
</dbReference>
<dbReference type="CDD" id="cd06445">
    <property type="entry name" value="ATase"/>
    <property type="match status" value="1"/>
</dbReference>
<organism evidence="11 12">
    <name type="scientific">Elstera cyanobacteriorum</name>
    <dbReference type="NCBI Taxonomy" id="2022747"/>
    <lineage>
        <taxon>Bacteria</taxon>
        <taxon>Pseudomonadati</taxon>
        <taxon>Pseudomonadota</taxon>
        <taxon>Alphaproteobacteria</taxon>
        <taxon>Rhodospirillales</taxon>
        <taxon>Rhodospirillaceae</taxon>
        <taxon>Elstera</taxon>
    </lineage>
</organism>
<proteinExistence type="inferred from homology"/>
<evidence type="ECO:0000313" key="11">
    <source>
        <dbReference type="EMBL" id="OYQ20155.1"/>
    </source>
</evidence>
<dbReference type="Proteomes" id="UP000216361">
    <property type="component" value="Unassembled WGS sequence"/>
</dbReference>
<dbReference type="GO" id="GO:0003908">
    <property type="term" value="F:methylated-DNA-[protein]-cysteine S-methyltransferase activity"/>
    <property type="evidence" value="ECO:0007669"/>
    <property type="project" value="UniProtKB-EC"/>
</dbReference>
<keyword evidence="6" id="KW-0227">DNA damage</keyword>
<dbReference type="OrthoDB" id="9802228at2"/>
<dbReference type="SUPFAM" id="SSF46767">
    <property type="entry name" value="Methylated DNA-protein cysteine methyltransferase, C-terminal domain"/>
    <property type="match status" value="1"/>
</dbReference>
<dbReference type="RefSeq" id="WP_094407978.1">
    <property type="nucleotide sequence ID" value="NZ_BMJZ01000001.1"/>
</dbReference>
<evidence type="ECO:0000256" key="3">
    <source>
        <dbReference type="ARBA" id="ARBA00011918"/>
    </source>
</evidence>
<dbReference type="PROSITE" id="PS00374">
    <property type="entry name" value="MGMT"/>
    <property type="match status" value="1"/>
</dbReference>
<dbReference type="PANTHER" id="PTHR10815">
    <property type="entry name" value="METHYLATED-DNA--PROTEIN-CYSTEINE METHYLTRANSFERASE"/>
    <property type="match status" value="1"/>
</dbReference>
<evidence type="ECO:0000259" key="10">
    <source>
        <dbReference type="Pfam" id="PF02870"/>
    </source>
</evidence>
<dbReference type="NCBIfam" id="TIGR00589">
    <property type="entry name" value="ogt"/>
    <property type="match status" value="1"/>
</dbReference>
<evidence type="ECO:0000256" key="7">
    <source>
        <dbReference type="ARBA" id="ARBA00023204"/>
    </source>
</evidence>
<protein>
    <recommendedName>
        <fullName evidence="3">methylated-DNA--[protein]-cysteine S-methyltransferase</fullName>
        <ecNumber evidence="3">2.1.1.63</ecNumber>
    </recommendedName>
</protein>
<dbReference type="InterPro" id="IPR014048">
    <property type="entry name" value="MethylDNA_cys_MeTrfase_DNA-bd"/>
</dbReference>
<evidence type="ECO:0000256" key="1">
    <source>
        <dbReference type="ARBA" id="ARBA00001286"/>
    </source>
</evidence>
<comment type="similarity">
    <text evidence="2">Belongs to the MGMT family.</text>
</comment>
<dbReference type="InterPro" id="IPR036631">
    <property type="entry name" value="MGMT_N_sf"/>
</dbReference>
<dbReference type="GO" id="GO:0006281">
    <property type="term" value="P:DNA repair"/>
    <property type="evidence" value="ECO:0007669"/>
    <property type="project" value="UniProtKB-KW"/>
</dbReference>
<keyword evidence="12" id="KW-1185">Reference proteome</keyword>
<dbReference type="PANTHER" id="PTHR10815:SF5">
    <property type="entry name" value="METHYLATED-DNA--PROTEIN-CYSTEINE METHYLTRANSFERASE"/>
    <property type="match status" value="1"/>
</dbReference>
<evidence type="ECO:0000256" key="4">
    <source>
        <dbReference type="ARBA" id="ARBA00022603"/>
    </source>
</evidence>
<comment type="catalytic activity">
    <reaction evidence="8">
        <text>a 6-O-methyl-2'-deoxyguanosine in DNA + L-cysteinyl-[protein] = S-methyl-L-cysteinyl-[protein] + a 2'-deoxyguanosine in DNA</text>
        <dbReference type="Rhea" id="RHEA:24000"/>
        <dbReference type="Rhea" id="RHEA-COMP:10131"/>
        <dbReference type="Rhea" id="RHEA-COMP:10132"/>
        <dbReference type="Rhea" id="RHEA-COMP:11367"/>
        <dbReference type="Rhea" id="RHEA-COMP:11368"/>
        <dbReference type="ChEBI" id="CHEBI:29950"/>
        <dbReference type="ChEBI" id="CHEBI:82612"/>
        <dbReference type="ChEBI" id="CHEBI:85445"/>
        <dbReference type="ChEBI" id="CHEBI:85448"/>
        <dbReference type="EC" id="2.1.1.63"/>
    </reaction>
</comment>
<gene>
    <name evidence="11" type="ORF">CHR90_05450</name>
</gene>
<keyword evidence="7" id="KW-0234">DNA repair</keyword>
<dbReference type="InterPro" id="IPR036388">
    <property type="entry name" value="WH-like_DNA-bd_sf"/>
</dbReference>
<evidence type="ECO:0000259" key="9">
    <source>
        <dbReference type="Pfam" id="PF01035"/>
    </source>
</evidence>
<dbReference type="InterPro" id="IPR008332">
    <property type="entry name" value="MethylG_MeTrfase_N"/>
</dbReference>
<dbReference type="SUPFAM" id="SSF53155">
    <property type="entry name" value="Methylated DNA-protein cysteine methyltransferase domain"/>
    <property type="match status" value="1"/>
</dbReference>
<dbReference type="Pfam" id="PF02870">
    <property type="entry name" value="Methyltransf_1N"/>
    <property type="match status" value="1"/>
</dbReference>
<evidence type="ECO:0000313" key="12">
    <source>
        <dbReference type="Proteomes" id="UP000216361"/>
    </source>
</evidence>
<keyword evidence="5" id="KW-0808">Transferase</keyword>
<feature type="domain" description="Methylated-DNA-[protein]-cysteine S-methyltransferase DNA binding" evidence="9">
    <location>
        <begin position="112"/>
        <end position="191"/>
    </location>
</feature>
<sequence>MQNAMSPAESAAVQAAVSDLIAAETLPISLAAQWLETPLGPMLAVAGERGLHILEFLDRAILSKELTQLRRAFGGVAFGPNPVLTALAGQLAEYFDGARTDFDLPLAPVGGAFHHSVWTALRGIPIGVTCSYKDLSLRLGNLKAIRAVAQANGANPISILIPCHRVIGADGTLVGYGGKLWRKRWLLAHEQRHAPAETGAQLGLPGFG</sequence>
<dbReference type="FunFam" id="1.10.10.10:FF:000214">
    <property type="entry name" value="Methylated-DNA--protein-cysteine methyltransferase"/>
    <property type="match status" value="1"/>
</dbReference>
<dbReference type="AlphaFoldDB" id="A0A255XUQ8"/>
<comment type="caution">
    <text evidence="11">The sequence shown here is derived from an EMBL/GenBank/DDBJ whole genome shotgun (WGS) entry which is preliminary data.</text>
</comment>
<reference evidence="11 12" key="1">
    <citation type="submission" date="2017-07" db="EMBL/GenBank/DDBJ databases">
        <title>Elstera cyanobacteriorum sp. nov., a novel bacterium isolated from cyanobacterial aggregates in a eutrophic lake.</title>
        <authorList>
            <person name="Cai H."/>
        </authorList>
    </citation>
    <scope>NUCLEOTIDE SEQUENCE [LARGE SCALE GENOMIC DNA]</scope>
    <source>
        <strain evidence="11 12">TH019</strain>
    </source>
</reference>
<dbReference type="EMBL" id="NOXS01000029">
    <property type="protein sequence ID" value="OYQ20155.1"/>
    <property type="molecule type" value="Genomic_DNA"/>
</dbReference>
<feature type="domain" description="Methylguanine DNA methyltransferase ribonuclease-like" evidence="10">
    <location>
        <begin position="35"/>
        <end position="108"/>
    </location>
</feature>
<dbReference type="InterPro" id="IPR001497">
    <property type="entry name" value="MethylDNA_cys_MeTrfase_AS"/>
</dbReference>